<comment type="caution">
    <text evidence="3">The sequence shown here is derived from an EMBL/GenBank/DDBJ whole genome shotgun (WGS) entry which is preliminary data.</text>
</comment>
<dbReference type="EMBL" id="MEUB01000070">
    <property type="protein sequence ID" value="OGC18626.1"/>
    <property type="molecule type" value="Genomic_DNA"/>
</dbReference>
<evidence type="ECO:0000259" key="2">
    <source>
        <dbReference type="Pfam" id="PF13649"/>
    </source>
</evidence>
<evidence type="ECO:0000313" key="4">
    <source>
        <dbReference type="Proteomes" id="UP000178417"/>
    </source>
</evidence>
<keyword evidence="3" id="KW-0489">Methyltransferase</keyword>
<accession>A0A1F4SDX2</accession>
<dbReference type="STRING" id="1802579.A2310_03565"/>
<gene>
    <name evidence="3" type="ORF">A2310_03565</name>
</gene>
<dbReference type="GO" id="GO:0008168">
    <property type="term" value="F:methyltransferase activity"/>
    <property type="evidence" value="ECO:0007669"/>
    <property type="project" value="UniProtKB-KW"/>
</dbReference>
<dbReference type="SUPFAM" id="SSF53335">
    <property type="entry name" value="S-adenosyl-L-methionine-dependent methyltransferases"/>
    <property type="match status" value="1"/>
</dbReference>
<dbReference type="CDD" id="cd02440">
    <property type="entry name" value="AdoMet_MTases"/>
    <property type="match status" value="1"/>
</dbReference>
<dbReference type="PANTHER" id="PTHR43861">
    <property type="entry name" value="TRANS-ACONITATE 2-METHYLTRANSFERASE-RELATED"/>
    <property type="match status" value="1"/>
</dbReference>
<dbReference type="Pfam" id="PF13649">
    <property type="entry name" value="Methyltransf_25"/>
    <property type="match status" value="1"/>
</dbReference>
<dbReference type="AlphaFoldDB" id="A0A1F4SDX2"/>
<sequence>MDKVKKHFEEEAEEFDQIILRLIPFYAEMIDALVLAIPFEKIRPIKVIDMGCGTGTIAKKIKEKFPNSKITCLDLAENMIEMAKIKMQEYDDISYIVNDFCNFKFDGECDVIISSLALHHLVADKDKKSFYRKAFDNLSDGGVFYNADVVLGSNAYLETINMLKWKEFMSKNVSLEEIENKWIPKYYEEDRPARLIDQIKWLEEIGFVAVDVIWKYYKGAVYGGSKK</sequence>
<proteinExistence type="predicted"/>
<feature type="domain" description="Methyltransferase" evidence="2">
    <location>
        <begin position="47"/>
        <end position="142"/>
    </location>
</feature>
<dbReference type="Gene3D" id="3.40.50.150">
    <property type="entry name" value="Vaccinia Virus protein VP39"/>
    <property type="match status" value="1"/>
</dbReference>
<protein>
    <submittedName>
        <fullName evidence="3">Methyltransferase type 12</fullName>
    </submittedName>
</protein>
<dbReference type="GO" id="GO:0032259">
    <property type="term" value="P:methylation"/>
    <property type="evidence" value="ECO:0007669"/>
    <property type="project" value="UniProtKB-KW"/>
</dbReference>
<name>A0A1F4SDX2_UNCSA</name>
<dbReference type="InterPro" id="IPR041698">
    <property type="entry name" value="Methyltransf_25"/>
</dbReference>
<dbReference type="Proteomes" id="UP000178417">
    <property type="component" value="Unassembled WGS sequence"/>
</dbReference>
<reference evidence="3 4" key="1">
    <citation type="journal article" date="2016" name="Nat. Commun.">
        <title>Thousands of microbial genomes shed light on interconnected biogeochemical processes in an aquifer system.</title>
        <authorList>
            <person name="Anantharaman K."/>
            <person name="Brown C.T."/>
            <person name="Hug L.A."/>
            <person name="Sharon I."/>
            <person name="Castelle C.J."/>
            <person name="Probst A.J."/>
            <person name="Thomas B.C."/>
            <person name="Singh A."/>
            <person name="Wilkins M.J."/>
            <person name="Karaoz U."/>
            <person name="Brodie E.L."/>
            <person name="Williams K.H."/>
            <person name="Hubbard S.S."/>
            <person name="Banfield J.F."/>
        </authorList>
    </citation>
    <scope>NUCLEOTIDE SEQUENCE [LARGE SCALE GENOMIC DNA]</scope>
</reference>
<keyword evidence="1 3" id="KW-0808">Transferase</keyword>
<evidence type="ECO:0000313" key="3">
    <source>
        <dbReference type="EMBL" id="OGC18626.1"/>
    </source>
</evidence>
<evidence type="ECO:0000256" key="1">
    <source>
        <dbReference type="ARBA" id="ARBA00022679"/>
    </source>
</evidence>
<dbReference type="InterPro" id="IPR029063">
    <property type="entry name" value="SAM-dependent_MTases_sf"/>
</dbReference>
<organism evidence="3 4">
    <name type="scientific">candidate division WOR-1 bacterium RIFOXYB2_FULL_37_13</name>
    <dbReference type="NCBI Taxonomy" id="1802579"/>
    <lineage>
        <taxon>Bacteria</taxon>
        <taxon>Bacillati</taxon>
        <taxon>Saganbacteria</taxon>
    </lineage>
</organism>